<evidence type="ECO:0000313" key="2">
    <source>
        <dbReference type="Proteomes" id="UP000029981"/>
    </source>
</evidence>
<dbReference type="AlphaFoldDB" id="A0A0A0K7L2"/>
<gene>
    <name evidence="1" type="ORF">Csa_6G008610</name>
</gene>
<name>A0A0A0K7L2_CUCSA</name>
<reference evidence="1 2" key="1">
    <citation type="journal article" date="2009" name="Nat. Genet.">
        <title>The genome of the cucumber, Cucumis sativus L.</title>
        <authorList>
            <person name="Huang S."/>
            <person name="Li R."/>
            <person name="Zhang Z."/>
            <person name="Li L."/>
            <person name="Gu X."/>
            <person name="Fan W."/>
            <person name="Lucas W.J."/>
            <person name="Wang X."/>
            <person name="Xie B."/>
            <person name="Ni P."/>
            <person name="Ren Y."/>
            <person name="Zhu H."/>
            <person name="Li J."/>
            <person name="Lin K."/>
            <person name="Jin W."/>
            <person name="Fei Z."/>
            <person name="Li G."/>
            <person name="Staub J."/>
            <person name="Kilian A."/>
            <person name="van der Vossen E.A."/>
            <person name="Wu Y."/>
            <person name="Guo J."/>
            <person name="He J."/>
            <person name="Jia Z."/>
            <person name="Ren Y."/>
            <person name="Tian G."/>
            <person name="Lu Y."/>
            <person name="Ruan J."/>
            <person name="Qian W."/>
            <person name="Wang M."/>
            <person name="Huang Q."/>
            <person name="Li B."/>
            <person name="Xuan Z."/>
            <person name="Cao J."/>
            <person name="Asan"/>
            <person name="Wu Z."/>
            <person name="Zhang J."/>
            <person name="Cai Q."/>
            <person name="Bai Y."/>
            <person name="Zhao B."/>
            <person name="Han Y."/>
            <person name="Li Y."/>
            <person name="Li X."/>
            <person name="Wang S."/>
            <person name="Shi Q."/>
            <person name="Liu S."/>
            <person name="Cho W.K."/>
            <person name="Kim J.Y."/>
            <person name="Xu Y."/>
            <person name="Heller-Uszynska K."/>
            <person name="Miao H."/>
            <person name="Cheng Z."/>
            <person name="Zhang S."/>
            <person name="Wu J."/>
            <person name="Yang Y."/>
            <person name="Kang H."/>
            <person name="Li M."/>
            <person name="Liang H."/>
            <person name="Ren X."/>
            <person name="Shi Z."/>
            <person name="Wen M."/>
            <person name="Jian M."/>
            <person name="Yang H."/>
            <person name="Zhang G."/>
            <person name="Yang Z."/>
            <person name="Chen R."/>
            <person name="Liu S."/>
            <person name="Li J."/>
            <person name="Ma L."/>
            <person name="Liu H."/>
            <person name="Zhou Y."/>
            <person name="Zhao J."/>
            <person name="Fang X."/>
            <person name="Li G."/>
            <person name="Fang L."/>
            <person name="Li Y."/>
            <person name="Liu D."/>
            <person name="Zheng H."/>
            <person name="Zhang Y."/>
            <person name="Qin N."/>
            <person name="Li Z."/>
            <person name="Yang G."/>
            <person name="Yang S."/>
            <person name="Bolund L."/>
            <person name="Kristiansen K."/>
            <person name="Zheng H."/>
            <person name="Li S."/>
            <person name="Zhang X."/>
            <person name="Yang H."/>
            <person name="Wang J."/>
            <person name="Sun R."/>
            <person name="Zhang B."/>
            <person name="Jiang S."/>
            <person name="Wang J."/>
            <person name="Du Y."/>
            <person name="Li S."/>
        </authorList>
    </citation>
    <scope>NUCLEOTIDE SEQUENCE [LARGE SCALE GENOMIC DNA]</scope>
    <source>
        <strain evidence="2">cv. 9930</strain>
    </source>
</reference>
<proteinExistence type="predicted"/>
<reference evidence="1 2" key="2">
    <citation type="journal article" date="2009" name="PLoS ONE">
        <title>An integrated genetic and cytogenetic map of the cucumber genome.</title>
        <authorList>
            <person name="Ren Y."/>
            <person name="Zhang Z."/>
            <person name="Liu J."/>
            <person name="Staub J.E."/>
            <person name="Han Y."/>
            <person name="Cheng Z."/>
            <person name="Li X."/>
            <person name="Lu J."/>
            <person name="Miao H."/>
            <person name="Kang H."/>
            <person name="Xie B."/>
            <person name="Gu X."/>
            <person name="Wang X."/>
            <person name="Du Y."/>
            <person name="Jin W."/>
            <person name="Huang S."/>
        </authorList>
    </citation>
    <scope>NUCLEOTIDE SEQUENCE [LARGE SCALE GENOMIC DNA]</scope>
    <source>
        <strain evidence="2">cv. 9930</strain>
    </source>
</reference>
<dbReference type="Proteomes" id="UP000029981">
    <property type="component" value="Chromosome 6"/>
</dbReference>
<protein>
    <submittedName>
        <fullName evidence="1">Uncharacterized protein</fullName>
    </submittedName>
</protein>
<accession>A0A0A0K7L2</accession>
<reference evidence="1 2" key="3">
    <citation type="journal article" date="2010" name="BMC Genomics">
        <title>Transcriptome sequencing and comparative analysis of cucumber flowers with different sex types.</title>
        <authorList>
            <person name="Guo S."/>
            <person name="Zheng Y."/>
            <person name="Joung J.G."/>
            <person name="Liu S."/>
            <person name="Zhang Z."/>
            <person name="Crasta O.R."/>
            <person name="Sobral B.W."/>
            <person name="Xu Y."/>
            <person name="Huang S."/>
            <person name="Fei Z."/>
        </authorList>
    </citation>
    <scope>NUCLEOTIDE SEQUENCE [LARGE SCALE GENOMIC DNA]</scope>
    <source>
        <strain evidence="2">cv. 9930</strain>
    </source>
</reference>
<evidence type="ECO:0000313" key="1">
    <source>
        <dbReference type="EMBL" id="KGN45730.1"/>
    </source>
</evidence>
<organism evidence="1 2">
    <name type="scientific">Cucumis sativus</name>
    <name type="common">Cucumber</name>
    <dbReference type="NCBI Taxonomy" id="3659"/>
    <lineage>
        <taxon>Eukaryota</taxon>
        <taxon>Viridiplantae</taxon>
        <taxon>Streptophyta</taxon>
        <taxon>Embryophyta</taxon>
        <taxon>Tracheophyta</taxon>
        <taxon>Spermatophyta</taxon>
        <taxon>Magnoliopsida</taxon>
        <taxon>eudicotyledons</taxon>
        <taxon>Gunneridae</taxon>
        <taxon>Pentapetalae</taxon>
        <taxon>rosids</taxon>
        <taxon>fabids</taxon>
        <taxon>Cucurbitales</taxon>
        <taxon>Cucurbitaceae</taxon>
        <taxon>Benincaseae</taxon>
        <taxon>Cucumis</taxon>
    </lineage>
</organism>
<reference evidence="1 2" key="4">
    <citation type="journal article" date="2011" name="BMC Genomics">
        <title>RNA-Seq improves annotation of protein-coding genes in the cucumber genome.</title>
        <authorList>
            <person name="Li Z."/>
            <person name="Zhang Z."/>
            <person name="Yan P."/>
            <person name="Huang S."/>
            <person name="Fei Z."/>
            <person name="Lin K."/>
        </authorList>
    </citation>
    <scope>NUCLEOTIDE SEQUENCE [LARGE SCALE GENOMIC DNA]</scope>
    <source>
        <strain evidence="2">cv. 9930</strain>
    </source>
</reference>
<dbReference type="EMBL" id="CM002927">
    <property type="protein sequence ID" value="KGN45730.1"/>
    <property type="molecule type" value="Genomic_DNA"/>
</dbReference>
<sequence>MAEVLKLRRIKAKGYTYVHTCGVTLGLNHRHRNSSKRALNPAAYGQQQPLRSDPHPIFRLTIAPIFPHFPFWVRQRRNS</sequence>
<keyword evidence="2" id="KW-1185">Reference proteome</keyword>
<dbReference type="Gramene" id="KGN45730">
    <property type="protein sequence ID" value="KGN45730"/>
    <property type="gene ID" value="Csa_6G008610"/>
</dbReference>